<keyword evidence="16" id="KW-0812">Transmembrane</keyword>
<dbReference type="InterPro" id="IPR036396">
    <property type="entry name" value="Cyt_P450_sf"/>
</dbReference>
<dbReference type="GO" id="GO:0020037">
    <property type="term" value="F:heme binding"/>
    <property type="evidence" value="ECO:0007669"/>
    <property type="project" value="InterPro"/>
</dbReference>
<comment type="caution">
    <text evidence="17">The sequence shown here is derived from an EMBL/GenBank/DDBJ whole genome shotgun (WGS) entry which is preliminary data.</text>
</comment>
<evidence type="ECO:0000256" key="2">
    <source>
        <dbReference type="ARBA" id="ARBA00004174"/>
    </source>
</evidence>
<dbReference type="PROSITE" id="PS00086">
    <property type="entry name" value="CYTOCHROME_P450"/>
    <property type="match status" value="1"/>
</dbReference>
<comment type="subcellular location">
    <subcellularLocation>
        <location evidence="3">Endoplasmic reticulum membrane</location>
        <topology evidence="3">Peripheral membrane protein</topology>
    </subcellularLocation>
    <subcellularLocation>
        <location evidence="2">Microsome membrane</location>
        <topology evidence="2">Peripheral membrane protein</topology>
    </subcellularLocation>
</comment>
<evidence type="ECO:0000313" key="17">
    <source>
        <dbReference type="EMBL" id="KAK7872780.1"/>
    </source>
</evidence>
<dbReference type="GO" id="GO:0004497">
    <property type="term" value="F:monooxygenase activity"/>
    <property type="evidence" value="ECO:0007669"/>
    <property type="project" value="UniProtKB-KW"/>
</dbReference>
<feature type="transmembrane region" description="Helical" evidence="16">
    <location>
        <begin position="6"/>
        <end position="27"/>
    </location>
</feature>
<keyword evidence="9 14" id="KW-0560">Oxidoreductase</keyword>
<proteinExistence type="inferred from homology"/>
<reference evidence="17 18" key="1">
    <citation type="submission" date="2024-03" db="EMBL/GenBank/DDBJ databases">
        <title>The genome assembly and annotation of the cricket Gryllus longicercus Weissman &amp; Gray.</title>
        <authorList>
            <person name="Szrajer S."/>
            <person name="Gray D."/>
            <person name="Ylla G."/>
        </authorList>
    </citation>
    <scope>NUCLEOTIDE SEQUENCE [LARGE SCALE GENOMIC DNA]</scope>
    <source>
        <strain evidence="17">DAG 2021-001</strain>
        <tissue evidence="17">Whole body minus gut</tissue>
    </source>
</reference>
<feature type="region of interest" description="Disordered" evidence="15">
    <location>
        <begin position="292"/>
        <end position="320"/>
    </location>
</feature>
<evidence type="ECO:0000256" key="12">
    <source>
        <dbReference type="ARBA" id="ARBA00023136"/>
    </source>
</evidence>
<dbReference type="InterPro" id="IPR001128">
    <property type="entry name" value="Cyt_P450"/>
</dbReference>
<dbReference type="GO" id="GO:0005506">
    <property type="term" value="F:iron ion binding"/>
    <property type="evidence" value="ECO:0007669"/>
    <property type="project" value="InterPro"/>
</dbReference>
<dbReference type="Gene3D" id="1.10.630.10">
    <property type="entry name" value="Cytochrome P450"/>
    <property type="match status" value="1"/>
</dbReference>
<feature type="binding site" description="axial binding residue" evidence="13">
    <location>
        <position position="484"/>
    </location>
    <ligand>
        <name>heme</name>
        <dbReference type="ChEBI" id="CHEBI:30413"/>
    </ligand>
    <ligandPart>
        <name>Fe</name>
        <dbReference type="ChEBI" id="CHEBI:18248"/>
    </ligandPart>
</feature>
<keyword evidence="7" id="KW-0256">Endoplasmic reticulum</keyword>
<evidence type="ECO:0000256" key="3">
    <source>
        <dbReference type="ARBA" id="ARBA00004406"/>
    </source>
</evidence>
<dbReference type="EMBL" id="JAZDUA010000020">
    <property type="protein sequence ID" value="KAK7872780.1"/>
    <property type="molecule type" value="Genomic_DNA"/>
</dbReference>
<keyword evidence="6 13" id="KW-0479">Metal-binding</keyword>
<accession>A0AAN9W2A6</accession>
<comment type="similarity">
    <text evidence="4 14">Belongs to the cytochrome P450 family.</text>
</comment>
<dbReference type="PRINTS" id="PR00463">
    <property type="entry name" value="EP450I"/>
</dbReference>
<evidence type="ECO:0000256" key="11">
    <source>
        <dbReference type="ARBA" id="ARBA00023033"/>
    </source>
</evidence>
<keyword evidence="5 13" id="KW-0349">Heme</keyword>
<sequence>MVLLTDSFLMDLSILVVGVLGIFYWLATKNFGHWRKKGVPYIEPKPFVGNLQDMTLGKTSMGELLAKFYFDAVGKPYIGMFAFHRPILLVRDADVIKSILVKDFNYFRDRTFSPDEKLDPMFTKNLFGLSGPRWRHIRVKLTPTFTTGKMKLMYEFVNECGKEMVQLVNRELGGGESGVLEMREILARYTTDTVASVGFGIQGNALKDPDAEFRRVLRKVVDFDFWLGLKAAVAFFAPSLLSTFRVRVWDSEITAFTRRVVWQTVEHREKTGLVRKDFLDLLMQIRAKGHVDGDGPHQPAAAAAAAANGDAAADGKTDGHAKDADGNIEFDGDLFAAQAFVFLAAGFETSSTTQTFAMYELACHPDVQTRLRREIRDALRANGGQLTYDAMNNMTYLHHVVQEILRLYPVVPFLDRVSLADYKLPNTNITLDKGTTVMIPILGIQRDPAIFEDPNSFRPDRFDESKGPVPPFPHMAFGEGPRTCIGMRMGYMQVKVGLVHFLNHYEVRPSKHTVVPAQFDPKSFLLASNGGMRLTVTKLHDAVC</sequence>
<evidence type="ECO:0000256" key="9">
    <source>
        <dbReference type="ARBA" id="ARBA00023002"/>
    </source>
</evidence>
<dbReference type="PRINTS" id="PR00385">
    <property type="entry name" value="P450"/>
</dbReference>
<comment type="cofactor">
    <cofactor evidence="1 13">
        <name>heme</name>
        <dbReference type="ChEBI" id="CHEBI:30413"/>
    </cofactor>
</comment>
<keyword evidence="16" id="KW-1133">Transmembrane helix</keyword>
<keyword evidence="12 16" id="KW-0472">Membrane</keyword>
<evidence type="ECO:0000256" key="8">
    <source>
        <dbReference type="ARBA" id="ARBA00022848"/>
    </source>
</evidence>
<dbReference type="AlphaFoldDB" id="A0AAN9W2A6"/>
<evidence type="ECO:0000256" key="14">
    <source>
        <dbReference type="RuleBase" id="RU000461"/>
    </source>
</evidence>
<dbReference type="Proteomes" id="UP001378592">
    <property type="component" value="Unassembled WGS sequence"/>
</dbReference>
<dbReference type="PANTHER" id="PTHR24292:SF45">
    <property type="entry name" value="CYTOCHROME P450 6G1-RELATED"/>
    <property type="match status" value="1"/>
</dbReference>
<evidence type="ECO:0000256" key="7">
    <source>
        <dbReference type="ARBA" id="ARBA00022824"/>
    </source>
</evidence>
<dbReference type="InterPro" id="IPR017972">
    <property type="entry name" value="Cyt_P450_CS"/>
</dbReference>
<keyword evidence="10 13" id="KW-0408">Iron</keyword>
<dbReference type="SUPFAM" id="SSF48264">
    <property type="entry name" value="Cytochrome P450"/>
    <property type="match status" value="1"/>
</dbReference>
<dbReference type="Pfam" id="PF00067">
    <property type="entry name" value="p450"/>
    <property type="match status" value="2"/>
</dbReference>
<dbReference type="PANTHER" id="PTHR24292">
    <property type="entry name" value="CYTOCHROME P450"/>
    <property type="match status" value="1"/>
</dbReference>
<feature type="compositionally biased region" description="Low complexity" evidence="15">
    <location>
        <begin position="296"/>
        <end position="312"/>
    </location>
</feature>
<evidence type="ECO:0000256" key="1">
    <source>
        <dbReference type="ARBA" id="ARBA00001971"/>
    </source>
</evidence>
<evidence type="ECO:0000256" key="4">
    <source>
        <dbReference type="ARBA" id="ARBA00010617"/>
    </source>
</evidence>
<keyword evidence="18" id="KW-1185">Reference proteome</keyword>
<evidence type="ECO:0000256" key="13">
    <source>
        <dbReference type="PIRSR" id="PIRSR602401-1"/>
    </source>
</evidence>
<keyword evidence="11 14" id="KW-0503">Monooxygenase</keyword>
<evidence type="ECO:0000256" key="6">
    <source>
        <dbReference type="ARBA" id="ARBA00022723"/>
    </source>
</evidence>
<evidence type="ECO:0008006" key="19">
    <source>
        <dbReference type="Google" id="ProtNLM"/>
    </source>
</evidence>
<dbReference type="InterPro" id="IPR002401">
    <property type="entry name" value="Cyt_P450_E_grp-I"/>
</dbReference>
<evidence type="ECO:0000256" key="16">
    <source>
        <dbReference type="SAM" id="Phobius"/>
    </source>
</evidence>
<dbReference type="GO" id="GO:0016705">
    <property type="term" value="F:oxidoreductase activity, acting on paired donors, with incorporation or reduction of molecular oxygen"/>
    <property type="evidence" value="ECO:0007669"/>
    <property type="project" value="InterPro"/>
</dbReference>
<protein>
    <recommendedName>
        <fullName evidence="19">Cytochrome P450</fullName>
    </recommendedName>
</protein>
<dbReference type="GO" id="GO:0005789">
    <property type="term" value="C:endoplasmic reticulum membrane"/>
    <property type="evidence" value="ECO:0007669"/>
    <property type="project" value="UniProtKB-SubCell"/>
</dbReference>
<dbReference type="CDD" id="cd11056">
    <property type="entry name" value="CYP6-like"/>
    <property type="match status" value="1"/>
</dbReference>
<organism evidence="17 18">
    <name type="scientific">Gryllus longicercus</name>
    <dbReference type="NCBI Taxonomy" id="2509291"/>
    <lineage>
        <taxon>Eukaryota</taxon>
        <taxon>Metazoa</taxon>
        <taxon>Ecdysozoa</taxon>
        <taxon>Arthropoda</taxon>
        <taxon>Hexapoda</taxon>
        <taxon>Insecta</taxon>
        <taxon>Pterygota</taxon>
        <taxon>Neoptera</taxon>
        <taxon>Polyneoptera</taxon>
        <taxon>Orthoptera</taxon>
        <taxon>Ensifera</taxon>
        <taxon>Gryllidea</taxon>
        <taxon>Grylloidea</taxon>
        <taxon>Gryllidae</taxon>
        <taxon>Gryllinae</taxon>
        <taxon>Gryllus</taxon>
    </lineage>
</organism>
<evidence type="ECO:0000256" key="10">
    <source>
        <dbReference type="ARBA" id="ARBA00023004"/>
    </source>
</evidence>
<evidence type="ECO:0000256" key="5">
    <source>
        <dbReference type="ARBA" id="ARBA00022617"/>
    </source>
</evidence>
<dbReference type="InterPro" id="IPR050476">
    <property type="entry name" value="Insect_CytP450_Detox"/>
</dbReference>
<evidence type="ECO:0000313" key="18">
    <source>
        <dbReference type="Proteomes" id="UP001378592"/>
    </source>
</evidence>
<gene>
    <name evidence="17" type="ORF">R5R35_011905</name>
</gene>
<evidence type="ECO:0000256" key="15">
    <source>
        <dbReference type="SAM" id="MobiDB-lite"/>
    </source>
</evidence>
<keyword evidence="8" id="KW-0492">Microsome</keyword>
<name>A0AAN9W2A6_9ORTH</name>